<comment type="caution">
    <text evidence="5">The sequence shown here is derived from an EMBL/GenBank/DDBJ whole genome shotgun (WGS) entry which is preliminary data.</text>
</comment>
<dbReference type="GO" id="GO:0005634">
    <property type="term" value="C:nucleus"/>
    <property type="evidence" value="ECO:0007669"/>
    <property type="project" value="UniProtKB-SubCell"/>
</dbReference>
<reference evidence="5 6" key="1">
    <citation type="journal article" date="2017" name="Curr. Biol.">
        <title>Genome architecture and evolution of a unichromosomal asexual nematode.</title>
        <authorList>
            <person name="Fradin H."/>
            <person name="Zegar C."/>
            <person name="Gutwein M."/>
            <person name="Lucas J."/>
            <person name="Kovtun M."/>
            <person name="Corcoran D."/>
            <person name="Baugh L.R."/>
            <person name="Kiontke K."/>
            <person name="Gunsalus K."/>
            <person name="Fitch D.H."/>
            <person name="Piano F."/>
        </authorList>
    </citation>
    <scope>NUCLEOTIDE SEQUENCE [LARGE SCALE GENOMIC DNA]</scope>
    <source>
        <strain evidence="5">PF1309</strain>
    </source>
</reference>
<organism evidence="5 6">
    <name type="scientific">Diploscapter pachys</name>
    <dbReference type="NCBI Taxonomy" id="2018661"/>
    <lineage>
        <taxon>Eukaryota</taxon>
        <taxon>Metazoa</taxon>
        <taxon>Ecdysozoa</taxon>
        <taxon>Nematoda</taxon>
        <taxon>Chromadorea</taxon>
        <taxon>Rhabditida</taxon>
        <taxon>Rhabditina</taxon>
        <taxon>Rhabditomorpha</taxon>
        <taxon>Rhabditoidea</taxon>
        <taxon>Rhabditidae</taxon>
        <taxon>Diploscapter</taxon>
    </lineage>
</organism>
<dbReference type="STRING" id="2018661.A0A2A2M1I2"/>
<proteinExistence type="predicted"/>
<keyword evidence="2" id="KW-0539">Nucleus</keyword>
<feature type="compositionally biased region" description="Basic and acidic residues" evidence="4">
    <location>
        <begin position="30"/>
        <end position="39"/>
    </location>
</feature>
<evidence type="ECO:0000256" key="1">
    <source>
        <dbReference type="ARBA" id="ARBA00004123"/>
    </source>
</evidence>
<comment type="subcellular location">
    <subcellularLocation>
        <location evidence="1">Nucleus</location>
    </subcellularLocation>
</comment>
<name>A0A2A2M1I2_9BILA</name>
<keyword evidence="3" id="KW-0175">Coiled coil</keyword>
<feature type="compositionally biased region" description="Basic residues" evidence="4">
    <location>
        <begin position="1"/>
        <end position="13"/>
    </location>
</feature>
<dbReference type="EMBL" id="LIAE01006238">
    <property type="protein sequence ID" value="PAV92344.1"/>
    <property type="molecule type" value="Genomic_DNA"/>
</dbReference>
<evidence type="ECO:0000256" key="4">
    <source>
        <dbReference type="SAM" id="MobiDB-lite"/>
    </source>
</evidence>
<accession>A0A2A2M1I2</accession>
<sequence>MFRKPKAKGTLRKRLSEDDGGTGSGATGQEKNDKDKDAQTFKQPVPPSVSKPSVIVLNDNGEDDDEESMSFKPRSLVSFAQDEGDDVEMEFQLKKDKKRAKELKRQQRLEEEATRERDRVKQEVRYFSFKIIDFLEDRPLFYLPISIFLEKWMAFRSCGDKSTKKLQLIFYSQKEDRELEFEIEAQRRESERHRKRTDIKKEKNEDYLEKYRDKTVKVIKTSDDESDPIIVEDPTHEKFPSSFSGIPDAKAVHEARKRRERMRREGAGEGYIPLDDDQVNNRKYERHPFRKLRNDMNFFFIKYAL</sequence>
<feature type="coiled-coil region" evidence="3">
    <location>
        <begin position="93"/>
        <end position="123"/>
    </location>
</feature>
<dbReference type="PANTHER" id="PTHR12214:SF0">
    <property type="entry name" value="LD29489P"/>
    <property type="match status" value="1"/>
</dbReference>
<dbReference type="InterPro" id="IPR012890">
    <property type="entry name" value="GCFC2-like"/>
</dbReference>
<evidence type="ECO:0000256" key="2">
    <source>
        <dbReference type="ARBA" id="ARBA00023242"/>
    </source>
</evidence>
<dbReference type="GO" id="GO:0003677">
    <property type="term" value="F:DNA binding"/>
    <property type="evidence" value="ECO:0007669"/>
    <property type="project" value="InterPro"/>
</dbReference>
<dbReference type="PANTHER" id="PTHR12214">
    <property type="entry name" value="GC-RICH SEQUENCE DNA-BINDING FACTOR"/>
    <property type="match status" value="1"/>
</dbReference>
<gene>
    <name evidence="5" type="ORF">WR25_06381</name>
</gene>
<dbReference type="GO" id="GO:0000398">
    <property type="term" value="P:mRNA splicing, via spliceosome"/>
    <property type="evidence" value="ECO:0007669"/>
    <property type="project" value="InterPro"/>
</dbReference>
<evidence type="ECO:0000256" key="3">
    <source>
        <dbReference type="SAM" id="Coils"/>
    </source>
</evidence>
<evidence type="ECO:0000313" key="6">
    <source>
        <dbReference type="Proteomes" id="UP000218231"/>
    </source>
</evidence>
<dbReference type="AlphaFoldDB" id="A0A2A2M1I2"/>
<feature type="region of interest" description="Disordered" evidence="4">
    <location>
        <begin position="1"/>
        <end position="74"/>
    </location>
</feature>
<keyword evidence="6" id="KW-1185">Reference proteome</keyword>
<protein>
    <submittedName>
        <fullName evidence="5">Uncharacterized protein</fullName>
    </submittedName>
</protein>
<dbReference type="Proteomes" id="UP000218231">
    <property type="component" value="Unassembled WGS sequence"/>
</dbReference>
<evidence type="ECO:0000313" key="5">
    <source>
        <dbReference type="EMBL" id="PAV92344.1"/>
    </source>
</evidence>